<sequence>MEKILIDLFMNSKIEVLFWTLFIWVILWVFKEIRTKYIKDGEAANDEIRKLLEVYGQLELVIDRYRNDQSDENRQRMSEEMANAYPYISRKLFKKWTVVKEASYRIDETNAFQEALTKEIAQHKYEQSNRSPIFRGEGTMGNFEYFMGNFKSFITPMILTFFALMMALSVFLLLHFIYDTDNDWRNKVWIFFNVFNFVLFLIVFIQSMEHIFDKHYRHSLWNWNVTLLFIIIFILSLNHWMSAVCFFSVVILYGLYYKRYIRIP</sequence>
<accession>A0ABS7D5H4</accession>
<dbReference type="RefSeq" id="WP_219871971.1">
    <property type="nucleotide sequence ID" value="NZ_JAHZIJ010000004.1"/>
</dbReference>
<feature type="transmembrane region" description="Helical" evidence="1">
    <location>
        <begin position="220"/>
        <end position="235"/>
    </location>
</feature>
<organism evidence="2 3">
    <name type="scientific">Paenibacillus oenotherae</name>
    <dbReference type="NCBI Taxonomy" id="1435645"/>
    <lineage>
        <taxon>Bacteria</taxon>
        <taxon>Bacillati</taxon>
        <taxon>Bacillota</taxon>
        <taxon>Bacilli</taxon>
        <taxon>Bacillales</taxon>
        <taxon>Paenibacillaceae</taxon>
        <taxon>Paenibacillus</taxon>
    </lineage>
</organism>
<keyword evidence="1" id="KW-0812">Transmembrane</keyword>
<evidence type="ECO:0000313" key="2">
    <source>
        <dbReference type="EMBL" id="MBW7474726.1"/>
    </source>
</evidence>
<keyword evidence="3" id="KW-1185">Reference proteome</keyword>
<comment type="caution">
    <text evidence="2">The sequence shown here is derived from an EMBL/GenBank/DDBJ whole genome shotgun (WGS) entry which is preliminary data.</text>
</comment>
<feature type="transmembrane region" description="Helical" evidence="1">
    <location>
        <begin position="190"/>
        <end position="208"/>
    </location>
</feature>
<feature type="transmembrane region" description="Helical" evidence="1">
    <location>
        <begin position="157"/>
        <end position="178"/>
    </location>
</feature>
<protein>
    <recommendedName>
        <fullName evidence="4">DUF4239 domain-containing protein</fullName>
    </recommendedName>
</protein>
<dbReference type="EMBL" id="JAHZIJ010000004">
    <property type="protein sequence ID" value="MBW7474726.1"/>
    <property type="molecule type" value="Genomic_DNA"/>
</dbReference>
<evidence type="ECO:0008006" key="4">
    <source>
        <dbReference type="Google" id="ProtNLM"/>
    </source>
</evidence>
<evidence type="ECO:0000313" key="3">
    <source>
        <dbReference type="Proteomes" id="UP000812277"/>
    </source>
</evidence>
<proteinExistence type="predicted"/>
<evidence type="ECO:0000256" key="1">
    <source>
        <dbReference type="SAM" id="Phobius"/>
    </source>
</evidence>
<name>A0ABS7D5H4_9BACL</name>
<reference evidence="2 3" key="1">
    <citation type="submission" date="2021-07" db="EMBL/GenBank/DDBJ databases">
        <title>Paenibacillus radiodurans sp. nov., isolated from the southeastern edge of Tengger Desert.</title>
        <authorList>
            <person name="Zhang G."/>
        </authorList>
    </citation>
    <scope>NUCLEOTIDE SEQUENCE [LARGE SCALE GENOMIC DNA]</scope>
    <source>
        <strain evidence="2 3">DT7-4</strain>
    </source>
</reference>
<feature type="transmembrane region" description="Helical" evidence="1">
    <location>
        <begin position="241"/>
        <end position="257"/>
    </location>
</feature>
<keyword evidence="1" id="KW-0472">Membrane</keyword>
<dbReference type="Proteomes" id="UP000812277">
    <property type="component" value="Unassembled WGS sequence"/>
</dbReference>
<gene>
    <name evidence="2" type="ORF">K0T92_08205</name>
</gene>
<keyword evidence="1" id="KW-1133">Transmembrane helix</keyword>
<feature type="transmembrane region" description="Helical" evidence="1">
    <location>
        <begin position="12"/>
        <end position="30"/>
    </location>
</feature>